<keyword evidence="2" id="KW-1185">Reference proteome</keyword>
<name>A0ACB7SYJ7_HYAAI</name>
<accession>A0ACB7SYJ7</accession>
<proteinExistence type="predicted"/>
<reference evidence="1" key="1">
    <citation type="submission" date="2020-05" db="EMBL/GenBank/DDBJ databases">
        <title>Large-scale comparative analyses of tick genomes elucidate their genetic diversity and vector capacities.</title>
        <authorList>
            <person name="Jia N."/>
            <person name="Wang J."/>
            <person name="Shi W."/>
            <person name="Du L."/>
            <person name="Sun Y."/>
            <person name="Zhan W."/>
            <person name="Jiang J."/>
            <person name="Wang Q."/>
            <person name="Zhang B."/>
            <person name="Ji P."/>
            <person name="Sakyi L.B."/>
            <person name="Cui X."/>
            <person name="Yuan T."/>
            <person name="Jiang B."/>
            <person name="Yang W."/>
            <person name="Lam T.T.-Y."/>
            <person name="Chang Q."/>
            <person name="Ding S."/>
            <person name="Wang X."/>
            <person name="Zhu J."/>
            <person name="Ruan X."/>
            <person name="Zhao L."/>
            <person name="Wei J."/>
            <person name="Que T."/>
            <person name="Du C."/>
            <person name="Cheng J."/>
            <person name="Dai P."/>
            <person name="Han X."/>
            <person name="Huang E."/>
            <person name="Gao Y."/>
            <person name="Liu J."/>
            <person name="Shao H."/>
            <person name="Ye R."/>
            <person name="Li L."/>
            <person name="Wei W."/>
            <person name="Wang X."/>
            <person name="Wang C."/>
            <person name="Yang T."/>
            <person name="Huo Q."/>
            <person name="Li W."/>
            <person name="Guo W."/>
            <person name="Chen H."/>
            <person name="Zhou L."/>
            <person name="Ni X."/>
            <person name="Tian J."/>
            <person name="Zhou Y."/>
            <person name="Sheng Y."/>
            <person name="Liu T."/>
            <person name="Pan Y."/>
            <person name="Xia L."/>
            <person name="Li J."/>
            <person name="Zhao F."/>
            <person name="Cao W."/>
        </authorList>
    </citation>
    <scope>NUCLEOTIDE SEQUENCE</scope>
    <source>
        <strain evidence="1">Hyas-2018</strain>
    </source>
</reference>
<protein>
    <submittedName>
        <fullName evidence="1">Uncharacterized protein</fullName>
    </submittedName>
</protein>
<evidence type="ECO:0000313" key="2">
    <source>
        <dbReference type="Proteomes" id="UP000821845"/>
    </source>
</evidence>
<organism evidence="1 2">
    <name type="scientific">Hyalomma asiaticum</name>
    <name type="common">Tick</name>
    <dbReference type="NCBI Taxonomy" id="266040"/>
    <lineage>
        <taxon>Eukaryota</taxon>
        <taxon>Metazoa</taxon>
        <taxon>Ecdysozoa</taxon>
        <taxon>Arthropoda</taxon>
        <taxon>Chelicerata</taxon>
        <taxon>Arachnida</taxon>
        <taxon>Acari</taxon>
        <taxon>Parasitiformes</taxon>
        <taxon>Ixodida</taxon>
        <taxon>Ixodoidea</taxon>
        <taxon>Ixodidae</taxon>
        <taxon>Hyalomminae</taxon>
        <taxon>Hyalomma</taxon>
    </lineage>
</organism>
<dbReference type="Proteomes" id="UP000821845">
    <property type="component" value="Chromosome 2"/>
</dbReference>
<comment type="caution">
    <text evidence="1">The sequence shown here is derived from an EMBL/GenBank/DDBJ whole genome shotgun (WGS) entry which is preliminary data.</text>
</comment>
<sequence>MIGPLCLSAGVLMAMSAIANGGQRTAMSFCFLERGLKERLVRTVGSSRDYIRKREPFVIEEPLADNPLLSVRNVRMYGVHGVHIEEASMRCNSSCLELEAHLVFRKLEVVFDLTAVNGILLAGDSRLVAEPLDFEATMLFPAEEGSRVLLSSLRVLELRVSSLNLSGPFSLALVDISKSSGLFTLLPNNKLATRALLRMVQGCLDRIEWKV</sequence>
<evidence type="ECO:0000313" key="1">
    <source>
        <dbReference type="EMBL" id="KAH6939725.1"/>
    </source>
</evidence>
<dbReference type="EMBL" id="CM023482">
    <property type="protein sequence ID" value="KAH6939725.1"/>
    <property type="molecule type" value="Genomic_DNA"/>
</dbReference>
<gene>
    <name evidence="1" type="ORF">HPB50_020961</name>
</gene>